<dbReference type="InterPro" id="IPR002018">
    <property type="entry name" value="CarbesteraseB"/>
</dbReference>
<evidence type="ECO:0000313" key="6">
    <source>
        <dbReference type="Proteomes" id="UP001221142"/>
    </source>
</evidence>
<dbReference type="AlphaFoldDB" id="A0AAD7B4R2"/>
<dbReference type="InterPro" id="IPR019826">
    <property type="entry name" value="Carboxylesterase_B_AS"/>
</dbReference>
<name>A0AAD7B4R2_9AGAR</name>
<dbReference type="PROSITE" id="PS00122">
    <property type="entry name" value="CARBOXYLESTERASE_B_1"/>
    <property type="match status" value="1"/>
</dbReference>
<dbReference type="InterPro" id="IPR029058">
    <property type="entry name" value="AB_hydrolase_fold"/>
</dbReference>
<keyword evidence="3" id="KW-0732">Signal</keyword>
<accession>A0AAD7B4R2</accession>
<feature type="signal peptide" evidence="3">
    <location>
        <begin position="1"/>
        <end position="19"/>
    </location>
</feature>
<comment type="similarity">
    <text evidence="1 3">Belongs to the type-B carboxylesterase/lipase family.</text>
</comment>
<keyword evidence="6" id="KW-1185">Reference proteome</keyword>
<evidence type="ECO:0000256" key="3">
    <source>
        <dbReference type="RuleBase" id="RU361235"/>
    </source>
</evidence>
<organism evidence="5 6">
    <name type="scientific">Roridomyces roridus</name>
    <dbReference type="NCBI Taxonomy" id="1738132"/>
    <lineage>
        <taxon>Eukaryota</taxon>
        <taxon>Fungi</taxon>
        <taxon>Dikarya</taxon>
        <taxon>Basidiomycota</taxon>
        <taxon>Agaricomycotina</taxon>
        <taxon>Agaricomycetes</taxon>
        <taxon>Agaricomycetidae</taxon>
        <taxon>Agaricales</taxon>
        <taxon>Marasmiineae</taxon>
        <taxon>Mycenaceae</taxon>
        <taxon>Roridomyces</taxon>
    </lineage>
</organism>
<dbReference type="PANTHER" id="PTHR11559">
    <property type="entry name" value="CARBOXYLESTERASE"/>
    <property type="match status" value="1"/>
</dbReference>
<evidence type="ECO:0000256" key="1">
    <source>
        <dbReference type="ARBA" id="ARBA00005964"/>
    </source>
</evidence>
<dbReference type="Pfam" id="PF00135">
    <property type="entry name" value="COesterase"/>
    <property type="match status" value="1"/>
</dbReference>
<dbReference type="InterPro" id="IPR019819">
    <property type="entry name" value="Carboxylesterase_B_CS"/>
</dbReference>
<evidence type="ECO:0000256" key="2">
    <source>
        <dbReference type="ARBA" id="ARBA00022801"/>
    </source>
</evidence>
<evidence type="ECO:0000313" key="5">
    <source>
        <dbReference type="EMBL" id="KAJ7609931.1"/>
    </source>
</evidence>
<dbReference type="PROSITE" id="PS00941">
    <property type="entry name" value="CARBOXYLESTERASE_B_2"/>
    <property type="match status" value="1"/>
</dbReference>
<sequence>MRLPLVLSGSLSLLLCASATPIVSLPYGTFQGFNTGNLTAFLGVPFAQAGRFEVPRAPGILHGVQNATNFGPSCPQQKFSAAVAKIPALGNGAVLPNTPVVIGEDCLTLDVYKPATANAKSKLPVLVWVYGGGFDVGNSRATNLNPVVERSISTGFPVLVVAINYRVTAFGFLAGKEVAAAGVTNLGTRDQIFALQWVQKNIAAFGGDPTRVVLGGVSAGAISTAFLLLDNKHASNKLFHGAFMEAGSPATAPSVADGQADFDGLVTANNCSHVHDTLDCLRQVPLASLMATINNTPDLFSFKTLDLVWRPRVDGDVVVQDPLISVQKGLYSKMPFMTGDSDDEGSIFTPALTNLTTDADFLNYVHSNFLPAATKDQIAQVGRLYPADPAQGSPFGTGTADQLTPQSKRLAAFLGDLTFIGPRRSFLEHASSRQNTWSWLNKQFKNTSEFGSFHTSDEVIWFLTGPNPDFTALDALVNFINTLDPNKHAGRSSSSHSAASNSKIFWPKWNEASWMGRTSLLTFSDPNVVNVTAENFRVEAMAFLNLLLFAEAK</sequence>
<dbReference type="EC" id="3.1.1.-" evidence="3"/>
<dbReference type="SUPFAM" id="SSF53474">
    <property type="entry name" value="alpha/beta-Hydrolases"/>
    <property type="match status" value="1"/>
</dbReference>
<evidence type="ECO:0000259" key="4">
    <source>
        <dbReference type="Pfam" id="PF00135"/>
    </source>
</evidence>
<keyword evidence="2 3" id="KW-0378">Hydrolase</keyword>
<feature type="chain" id="PRO_5041765536" description="Carboxylic ester hydrolase" evidence="3">
    <location>
        <begin position="20"/>
        <end position="553"/>
    </location>
</feature>
<reference evidence="5" key="1">
    <citation type="submission" date="2023-03" db="EMBL/GenBank/DDBJ databases">
        <title>Massive genome expansion in bonnet fungi (Mycena s.s.) driven by repeated elements and novel gene families across ecological guilds.</title>
        <authorList>
            <consortium name="Lawrence Berkeley National Laboratory"/>
            <person name="Harder C.B."/>
            <person name="Miyauchi S."/>
            <person name="Viragh M."/>
            <person name="Kuo A."/>
            <person name="Thoen E."/>
            <person name="Andreopoulos B."/>
            <person name="Lu D."/>
            <person name="Skrede I."/>
            <person name="Drula E."/>
            <person name="Henrissat B."/>
            <person name="Morin E."/>
            <person name="Kohler A."/>
            <person name="Barry K."/>
            <person name="LaButti K."/>
            <person name="Morin E."/>
            <person name="Salamov A."/>
            <person name="Lipzen A."/>
            <person name="Mereny Z."/>
            <person name="Hegedus B."/>
            <person name="Baldrian P."/>
            <person name="Stursova M."/>
            <person name="Weitz H."/>
            <person name="Taylor A."/>
            <person name="Grigoriev I.V."/>
            <person name="Nagy L.G."/>
            <person name="Martin F."/>
            <person name="Kauserud H."/>
        </authorList>
    </citation>
    <scope>NUCLEOTIDE SEQUENCE</scope>
    <source>
        <strain evidence="5">9284</strain>
    </source>
</reference>
<proteinExistence type="inferred from homology"/>
<comment type="caution">
    <text evidence="5">The sequence shown here is derived from an EMBL/GenBank/DDBJ whole genome shotgun (WGS) entry which is preliminary data.</text>
</comment>
<feature type="domain" description="Carboxylesterase type B" evidence="4">
    <location>
        <begin position="20"/>
        <end position="487"/>
    </location>
</feature>
<dbReference type="Proteomes" id="UP001221142">
    <property type="component" value="Unassembled WGS sequence"/>
</dbReference>
<gene>
    <name evidence="5" type="ORF">FB45DRAFT_844897</name>
</gene>
<protein>
    <recommendedName>
        <fullName evidence="3">Carboxylic ester hydrolase</fullName>
        <ecNumber evidence="3">3.1.1.-</ecNumber>
    </recommendedName>
</protein>
<dbReference type="GO" id="GO:0016787">
    <property type="term" value="F:hydrolase activity"/>
    <property type="evidence" value="ECO:0007669"/>
    <property type="project" value="UniProtKB-KW"/>
</dbReference>
<dbReference type="InterPro" id="IPR050309">
    <property type="entry name" value="Type-B_Carboxylest/Lipase"/>
</dbReference>
<dbReference type="Gene3D" id="3.40.50.1820">
    <property type="entry name" value="alpha/beta hydrolase"/>
    <property type="match status" value="1"/>
</dbReference>
<dbReference type="EMBL" id="JARKIF010000037">
    <property type="protein sequence ID" value="KAJ7609931.1"/>
    <property type="molecule type" value="Genomic_DNA"/>
</dbReference>